<evidence type="ECO:0000256" key="6">
    <source>
        <dbReference type="ARBA" id="ARBA00022741"/>
    </source>
</evidence>
<evidence type="ECO:0000313" key="15">
    <source>
        <dbReference type="EMBL" id="CDD13025.1"/>
    </source>
</evidence>
<dbReference type="InterPro" id="IPR001757">
    <property type="entry name" value="P_typ_ATPase"/>
</dbReference>
<evidence type="ECO:0000256" key="12">
    <source>
        <dbReference type="ARBA" id="ARBA00049338"/>
    </source>
</evidence>
<keyword evidence="10 13" id="KW-0472">Membrane</keyword>
<dbReference type="SUPFAM" id="SSF81665">
    <property type="entry name" value="Calcium ATPase, transmembrane domain M"/>
    <property type="match status" value="1"/>
</dbReference>
<dbReference type="SUPFAM" id="SSF56784">
    <property type="entry name" value="HAD-like"/>
    <property type="match status" value="1"/>
</dbReference>
<evidence type="ECO:0000256" key="5">
    <source>
        <dbReference type="ARBA" id="ARBA00022723"/>
    </source>
</evidence>
<keyword evidence="13" id="KW-1003">Cell membrane</keyword>
<dbReference type="SUPFAM" id="SSF81653">
    <property type="entry name" value="Calcium ATPase, transduction domain A"/>
    <property type="match status" value="1"/>
</dbReference>
<dbReference type="InterPro" id="IPR036163">
    <property type="entry name" value="HMA_dom_sf"/>
</dbReference>
<evidence type="ECO:0000256" key="7">
    <source>
        <dbReference type="ARBA" id="ARBA00022840"/>
    </source>
</evidence>
<feature type="domain" description="HMA" evidence="14">
    <location>
        <begin position="403"/>
        <end position="469"/>
    </location>
</feature>
<feature type="transmembrane region" description="Helical" evidence="13">
    <location>
        <begin position="727"/>
        <end position="747"/>
    </location>
</feature>
<dbReference type="PRINTS" id="PR00941">
    <property type="entry name" value="CDATPASE"/>
</dbReference>
<dbReference type="EMBL" id="CBGL010000142">
    <property type="protein sequence ID" value="CDD13025.1"/>
    <property type="molecule type" value="Genomic_DNA"/>
</dbReference>
<dbReference type="Gene3D" id="3.40.1110.10">
    <property type="entry name" value="Calcium-transporting ATPase, cytoplasmic domain N"/>
    <property type="match status" value="1"/>
</dbReference>
<dbReference type="PRINTS" id="PR00119">
    <property type="entry name" value="CATATPASE"/>
</dbReference>
<dbReference type="GO" id="GO:0046872">
    <property type="term" value="F:metal ion binding"/>
    <property type="evidence" value="ECO:0007669"/>
    <property type="project" value="UniProtKB-KW"/>
</dbReference>
<keyword evidence="5 13" id="KW-0479">Metal-binding</keyword>
<dbReference type="InterPro" id="IPR023298">
    <property type="entry name" value="ATPase_P-typ_TM_dom_sf"/>
</dbReference>
<evidence type="ECO:0000256" key="3">
    <source>
        <dbReference type="ARBA" id="ARBA00022539"/>
    </source>
</evidence>
<dbReference type="SFLD" id="SFLDG00002">
    <property type="entry name" value="C1.7:_P-type_atpase_like"/>
    <property type="match status" value="1"/>
</dbReference>
<dbReference type="Gene3D" id="3.30.70.100">
    <property type="match status" value="2"/>
</dbReference>
<dbReference type="PROSITE" id="PS01229">
    <property type="entry name" value="COF_2"/>
    <property type="match status" value="1"/>
</dbReference>
<dbReference type="PROSITE" id="PS50846">
    <property type="entry name" value="HMA_2"/>
    <property type="match status" value="2"/>
</dbReference>
<organism evidence="15 16">
    <name type="scientific">Phascolarctobacterium succinatutens CAG:287</name>
    <dbReference type="NCBI Taxonomy" id="1263101"/>
    <lineage>
        <taxon>Bacteria</taxon>
        <taxon>Bacillati</taxon>
        <taxon>Bacillota</taxon>
        <taxon>Negativicutes</taxon>
        <taxon>Acidaminococcales</taxon>
        <taxon>Acidaminococcaceae</taxon>
        <taxon>Phascolarctobacterium</taxon>
    </lineage>
</organism>
<dbReference type="PROSITE" id="PS00154">
    <property type="entry name" value="ATPASE_E1_E2"/>
    <property type="match status" value="1"/>
</dbReference>
<dbReference type="Proteomes" id="UP000014937">
    <property type="component" value="Unassembled WGS sequence"/>
</dbReference>
<feature type="transmembrane region" description="Helical" evidence="13">
    <location>
        <begin position="1060"/>
        <end position="1079"/>
    </location>
</feature>
<dbReference type="InterPro" id="IPR059000">
    <property type="entry name" value="ATPase_P-type_domA"/>
</dbReference>
<keyword evidence="3" id="KW-0104">Cadmium</keyword>
<evidence type="ECO:0000256" key="9">
    <source>
        <dbReference type="ARBA" id="ARBA00022989"/>
    </source>
</evidence>
<keyword evidence="7 13" id="KW-0067">ATP-binding</keyword>
<dbReference type="InterPro" id="IPR023214">
    <property type="entry name" value="HAD_sf"/>
</dbReference>
<dbReference type="EC" id="7.2.2.21" evidence="11"/>
<keyword evidence="6 13" id="KW-0547">Nucleotide-binding</keyword>
<dbReference type="SFLD" id="SFLDF00027">
    <property type="entry name" value="p-type_atpase"/>
    <property type="match status" value="1"/>
</dbReference>
<name>R6WUR3_9FIRM</name>
<feature type="transmembrane region" description="Helical" evidence="13">
    <location>
        <begin position="501"/>
        <end position="519"/>
    </location>
</feature>
<dbReference type="InterPro" id="IPR008250">
    <property type="entry name" value="ATPase_P-typ_transduc_dom_A_sf"/>
</dbReference>
<keyword evidence="9 13" id="KW-1133">Transmembrane helix</keyword>
<protein>
    <recommendedName>
        <fullName evidence="11">Cd(2+)-exporting ATPase</fullName>
        <ecNumber evidence="11">7.2.2.21</ecNumber>
    </recommendedName>
</protein>
<proteinExistence type="inferred from homology"/>
<dbReference type="InterPro" id="IPR023299">
    <property type="entry name" value="ATPase_P-typ_cyto_dom_N"/>
</dbReference>
<evidence type="ECO:0000256" key="2">
    <source>
        <dbReference type="ARBA" id="ARBA00006024"/>
    </source>
</evidence>
<dbReference type="InterPro" id="IPR036412">
    <property type="entry name" value="HAD-like_sf"/>
</dbReference>
<keyword evidence="8" id="KW-1278">Translocase</keyword>
<dbReference type="Pfam" id="PF00403">
    <property type="entry name" value="HMA"/>
    <property type="match status" value="2"/>
</dbReference>
<evidence type="ECO:0000256" key="4">
    <source>
        <dbReference type="ARBA" id="ARBA00022692"/>
    </source>
</evidence>
<dbReference type="GO" id="GO:0005886">
    <property type="term" value="C:plasma membrane"/>
    <property type="evidence" value="ECO:0007669"/>
    <property type="project" value="UniProtKB-SubCell"/>
</dbReference>
<evidence type="ECO:0000256" key="11">
    <source>
        <dbReference type="ARBA" id="ARBA00039103"/>
    </source>
</evidence>
<feature type="transmembrane region" description="Helical" evidence="13">
    <location>
        <begin position="525"/>
        <end position="543"/>
    </location>
</feature>
<gene>
    <name evidence="15" type="ORF">BN587_01385</name>
</gene>
<dbReference type="Gene3D" id="2.70.150.10">
    <property type="entry name" value="Calcium-transporting ATPase, cytoplasmic transduction domain A"/>
    <property type="match status" value="1"/>
</dbReference>
<comment type="subcellular location">
    <subcellularLocation>
        <location evidence="13">Cell membrane</location>
    </subcellularLocation>
    <subcellularLocation>
        <location evidence="1">Membrane</location>
        <topology evidence="1">Multi-pass membrane protein</topology>
    </subcellularLocation>
</comment>
<evidence type="ECO:0000259" key="14">
    <source>
        <dbReference type="PROSITE" id="PS50846"/>
    </source>
</evidence>
<keyword evidence="4 13" id="KW-0812">Transmembrane</keyword>
<dbReference type="InterPro" id="IPR044492">
    <property type="entry name" value="P_typ_ATPase_HD_dom"/>
</dbReference>
<dbReference type="Pfam" id="PF00702">
    <property type="entry name" value="Hydrolase"/>
    <property type="match status" value="1"/>
</dbReference>
<dbReference type="CDD" id="cd00371">
    <property type="entry name" value="HMA"/>
    <property type="match status" value="2"/>
</dbReference>
<feature type="domain" description="HMA" evidence="14">
    <location>
        <begin position="324"/>
        <end position="390"/>
    </location>
</feature>
<dbReference type="AlphaFoldDB" id="R6WUR3"/>
<dbReference type="InterPro" id="IPR006121">
    <property type="entry name" value="HMA_dom"/>
</dbReference>
<comment type="similarity">
    <text evidence="2 13">Belongs to the cation transport ATPase (P-type) (TC 3.A.3) family. Type IB subfamily.</text>
</comment>
<dbReference type="GO" id="GO:0008551">
    <property type="term" value="F:P-type cadmium transporter activity"/>
    <property type="evidence" value="ECO:0007669"/>
    <property type="project" value="UniProtKB-EC"/>
</dbReference>
<evidence type="ECO:0000256" key="10">
    <source>
        <dbReference type="ARBA" id="ARBA00023136"/>
    </source>
</evidence>
<dbReference type="SUPFAM" id="SSF55008">
    <property type="entry name" value="HMA, heavy metal-associated domain"/>
    <property type="match status" value="2"/>
</dbReference>
<dbReference type="Pfam" id="PF00122">
    <property type="entry name" value="E1-E2_ATPase"/>
    <property type="match status" value="1"/>
</dbReference>
<dbReference type="InterPro" id="IPR051014">
    <property type="entry name" value="Cation_Transport_ATPase_IB"/>
</dbReference>
<reference evidence="15" key="1">
    <citation type="submission" date="2012-11" db="EMBL/GenBank/DDBJ databases">
        <title>Dependencies among metagenomic species, viruses, plasmids and units of genetic variation.</title>
        <authorList>
            <person name="Nielsen H.B."/>
            <person name="Almeida M."/>
            <person name="Juncker A.S."/>
            <person name="Rasmussen S."/>
            <person name="Li J."/>
            <person name="Sunagawa S."/>
            <person name="Plichta D."/>
            <person name="Gautier L."/>
            <person name="Le Chatelier E."/>
            <person name="Peletier E."/>
            <person name="Bonde I."/>
            <person name="Nielsen T."/>
            <person name="Manichanh C."/>
            <person name="Arumugam M."/>
            <person name="Batto J."/>
            <person name="Santos M.B.Q.D."/>
            <person name="Blom N."/>
            <person name="Borruel N."/>
            <person name="Burgdorf K.S."/>
            <person name="Boumezbeur F."/>
            <person name="Casellas F."/>
            <person name="Dore J."/>
            <person name="Guarner F."/>
            <person name="Hansen T."/>
            <person name="Hildebrand F."/>
            <person name="Kaas R.S."/>
            <person name="Kennedy S."/>
            <person name="Kristiansen K."/>
            <person name="Kultima J.R."/>
            <person name="Leonard P."/>
            <person name="Levenez F."/>
            <person name="Lund O."/>
            <person name="Moumen B."/>
            <person name="Le Paslier D."/>
            <person name="Pons N."/>
            <person name="Pedersen O."/>
            <person name="Prifti E."/>
            <person name="Qin J."/>
            <person name="Raes J."/>
            <person name="Tap J."/>
            <person name="Tims S."/>
            <person name="Ussery D.W."/>
            <person name="Yamada T."/>
            <person name="MetaHit consortium"/>
            <person name="Renault P."/>
            <person name="Sicheritz-Ponten T."/>
            <person name="Bork P."/>
            <person name="Wang J."/>
            <person name="Brunak S."/>
            <person name="Ehrlich S.D."/>
        </authorList>
    </citation>
    <scope>NUCLEOTIDE SEQUENCE [LARGE SCALE GENOMIC DNA]</scope>
</reference>
<evidence type="ECO:0000256" key="1">
    <source>
        <dbReference type="ARBA" id="ARBA00004141"/>
    </source>
</evidence>
<comment type="catalytic activity">
    <reaction evidence="12">
        <text>Cd(2+)(in) + ATP + H2O = Cd(2+)(out) + ADP + phosphate + H(+)</text>
        <dbReference type="Rhea" id="RHEA:12132"/>
        <dbReference type="ChEBI" id="CHEBI:15377"/>
        <dbReference type="ChEBI" id="CHEBI:15378"/>
        <dbReference type="ChEBI" id="CHEBI:30616"/>
        <dbReference type="ChEBI" id="CHEBI:43474"/>
        <dbReference type="ChEBI" id="CHEBI:48775"/>
        <dbReference type="ChEBI" id="CHEBI:456216"/>
        <dbReference type="EC" id="7.2.2.21"/>
    </reaction>
</comment>
<dbReference type="GO" id="GO:0016887">
    <property type="term" value="F:ATP hydrolysis activity"/>
    <property type="evidence" value="ECO:0007669"/>
    <property type="project" value="InterPro"/>
</dbReference>
<evidence type="ECO:0000256" key="13">
    <source>
        <dbReference type="RuleBase" id="RU362081"/>
    </source>
</evidence>
<dbReference type="InterPro" id="IPR027256">
    <property type="entry name" value="P-typ_ATPase_IB"/>
</dbReference>
<sequence length="1107" mass="119926">MKKDLEDIRNGSGDVRAFRHIDGHINSVEDYSKHPEGCTCGHCGKDHDHKTMGHVPKHTHGDACGYGHDHDHDHEEHSHEHGDDCCCGNEHEHNHEHEHAHAHGDECGCGHDHGHEHEHAHAHGDECGCGHDHEHEHEHAHAHGDACGCGHDHGHEHEHAHAHGDACGCGHDHGHEHEHVHAHGDECGCGHDHEHEHEHAHAHSDECGCGHDHGHEHEHAHTHGDECGCGHDHEHEHEHAHAHGDACGCGHDHGHEHEHAHAHGDECGCGHDHGHEHAHAHGHHVPGHPADCNCEICHPHEEYCDVCGESLANCTCRMPDADKIKRVYILQNLGCANCAAKMEYKIKELPGVTYANVSFATKQLRLSAADHEALLPEIQKICTSIESDVVVVPRDRRPQLGGKSRVYLVQNLDCANCGAKIERALNAMPEIDEATLTFTTKKLRVSAKDYNGLLEKMQAVTDKVEEGVVLLEAESKPSLAPELEERKKSGGIFSELSEKQTIIEIVLGGAVFIITEWLGLVPEAYHMYFLIFAYILLGGRIVLTALKNIAKGNVFDENFLMTVATLGAFAIQAWEEAVGVMFFYRVGEYFEQRAVEKSRGQIMDAVDLRPEVVNLLVGEEVKVIPAADAHVGDILLVRVGDRIPLDGVVIDGESLVDTSPVTGEPVPVKRKYGDEVVSGCVNTSGMLKIRVEKVLEESMVTRILDSVENAAASKPTIDRFITRFARIYTPFVVAAAVLTAVIPSLITGDWNKWIYTALTFLVISCPCALVLSVPLAFFSGIGAGSKYGILFKGGVAMEALKNIAAVVMDKTGTVTKGNFVLQKVNAAEGMNADELLRLCASAELVSTHPIAVSIVEAAKAEKLELVRPDKFEEIAGEGLVAYFGARKVLCGNTKLLQRFNVEYGGYTPTESGSEVLVSDNGLYMGQLLINDTLKEDAKEAIASLKAQGLVTAMLTGDAQKEAQAVAKEAGIDEVRAQLLPQDKLSELNMLRNKYGPVMFVGDGINDAPVLAGADAGAAMGSGADAAIEAADVVFMNSEVKAIPQAIAIARATGAIAWQNVIFALTVKVIIMIAGLMGYASMWAAVFADTGVSLLCVLNSIRILYKKI</sequence>
<feature type="transmembrane region" description="Helical" evidence="13">
    <location>
        <begin position="753"/>
        <end position="778"/>
    </location>
</feature>
<dbReference type="Gene3D" id="3.40.50.1000">
    <property type="entry name" value="HAD superfamily/HAD-like"/>
    <property type="match status" value="1"/>
</dbReference>
<dbReference type="PANTHER" id="PTHR48085:SF5">
    <property type="entry name" value="CADMIUM_ZINC-TRANSPORTING ATPASE HMA4-RELATED"/>
    <property type="match status" value="1"/>
</dbReference>
<dbReference type="InterPro" id="IPR018303">
    <property type="entry name" value="ATPase_P-typ_P_site"/>
</dbReference>
<comment type="caution">
    <text evidence="15">The sequence shown here is derived from an EMBL/GenBank/DDBJ whole genome shotgun (WGS) entry which is preliminary data.</text>
</comment>
<dbReference type="PANTHER" id="PTHR48085">
    <property type="entry name" value="CADMIUM/ZINC-TRANSPORTING ATPASE HMA2-RELATED"/>
    <property type="match status" value="1"/>
</dbReference>
<dbReference type="NCBIfam" id="TIGR01525">
    <property type="entry name" value="ATPase-IB_hvy"/>
    <property type="match status" value="1"/>
</dbReference>
<dbReference type="GO" id="GO:0005524">
    <property type="term" value="F:ATP binding"/>
    <property type="evidence" value="ECO:0007669"/>
    <property type="project" value="UniProtKB-UniRule"/>
</dbReference>
<dbReference type="HOGENOM" id="CLU_001771_6_2_9"/>
<dbReference type="SFLD" id="SFLDS00003">
    <property type="entry name" value="Haloacid_Dehalogenase"/>
    <property type="match status" value="1"/>
</dbReference>
<accession>R6WUR3</accession>
<feature type="transmembrane region" description="Helical" evidence="13">
    <location>
        <begin position="1085"/>
        <end position="1104"/>
    </location>
</feature>
<dbReference type="NCBIfam" id="TIGR01512">
    <property type="entry name" value="ATPase-IB2_Cd"/>
    <property type="match status" value="1"/>
</dbReference>
<dbReference type="NCBIfam" id="TIGR01494">
    <property type="entry name" value="ATPase_P-type"/>
    <property type="match status" value="1"/>
</dbReference>
<evidence type="ECO:0000313" key="16">
    <source>
        <dbReference type="Proteomes" id="UP000014937"/>
    </source>
</evidence>
<evidence type="ECO:0000256" key="8">
    <source>
        <dbReference type="ARBA" id="ARBA00022967"/>
    </source>
</evidence>